<evidence type="ECO:0000313" key="3">
    <source>
        <dbReference type="Proteomes" id="UP000078397"/>
    </source>
</evidence>
<feature type="signal peptide" evidence="1">
    <location>
        <begin position="1"/>
        <end position="24"/>
    </location>
</feature>
<dbReference type="Proteomes" id="UP000078397">
    <property type="component" value="Unassembled WGS sequence"/>
</dbReference>
<organism evidence="2 3">
    <name type="scientific">Pochonia chlamydosporia 170</name>
    <dbReference type="NCBI Taxonomy" id="1380566"/>
    <lineage>
        <taxon>Eukaryota</taxon>
        <taxon>Fungi</taxon>
        <taxon>Dikarya</taxon>
        <taxon>Ascomycota</taxon>
        <taxon>Pezizomycotina</taxon>
        <taxon>Sordariomycetes</taxon>
        <taxon>Hypocreomycetidae</taxon>
        <taxon>Hypocreales</taxon>
        <taxon>Clavicipitaceae</taxon>
        <taxon>Pochonia</taxon>
    </lineage>
</organism>
<proteinExistence type="predicted"/>
<protein>
    <submittedName>
        <fullName evidence="2">Uncharacterized protein</fullName>
    </submittedName>
</protein>
<keyword evidence="1" id="KW-0732">Signal</keyword>
<name>A0A179FYU6_METCM</name>
<gene>
    <name evidence="2" type="ORF">VFPPC_02885</name>
</gene>
<dbReference type="GeneID" id="28846459"/>
<evidence type="ECO:0000256" key="1">
    <source>
        <dbReference type="SAM" id="SignalP"/>
    </source>
</evidence>
<dbReference type="EMBL" id="LSBJ02000002">
    <property type="protein sequence ID" value="OAQ70408.1"/>
    <property type="molecule type" value="Genomic_DNA"/>
</dbReference>
<evidence type="ECO:0000313" key="2">
    <source>
        <dbReference type="EMBL" id="OAQ70408.1"/>
    </source>
</evidence>
<comment type="caution">
    <text evidence="2">The sequence shown here is derived from an EMBL/GenBank/DDBJ whole genome shotgun (WGS) entry which is preliminary data.</text>
</comment>
<dbReference type="AlphaFoldDB" id="A0A179FYU6"/>
<sequence length="173" mass="19224">MRTITVVYKGALLWLLQSPGELEALEAKSPRQFVTRGHEGGQHRRPFLFPNILSSATPPHCHKAKIVRNSRLTETSTAQIRGTKCTYGFVILLSAPSTCMPCGCAIDICNRRHHATPSRPQNLPAMERLRGNHIDRTSTADCCEIRPFWKLLLCSGIHISVTICELGEESHGP</sequence>
<dbReference type="KEGG" id="pchm:VFPPC_02885"/>
<keyword evidence="3" id="KW-1185">Reference proteome</keyword>
<feature type="chain" id="PRO_5008102157" evidence="1">
    <location>
        <begin position="25"/>
        <end position="173"/>
    </location>
</feature>
<dbReference type="RefSeq" id="XP_018146945.1">
    <property type="nucleotide sequence ID" value="XM_018282465.1"/>
</dbReference>
<reference evidence="2 3" key="1">
    <citation type="journal article" date="2016" name="PLoS Pathog.">
        <title>Biosynthesis of antibiotic leucinostatins in bio-control fungus Purpureocillium lilacinum and their inhibition on phytophthora revealed by genome mining.</title>
        <authorList>
            <person name="Wang G."/>
            <person name="Liu Z."/>
            <person name="Lin R."/>
            <person name="Li E."/>
            <person name="Mao Z."/>
            <person name="Ling J."/>
            <person name="Yang Y."/>
            <person name="Yin W.B."/>
            <person name="Xie B."/>
        </authorList>
    </citation>
    <scope>NUCLEOTIDE SEQUENCE [LARGE SCALE GENOMIC DNA]</scope>
    <source>
        <strain evidence="2">170</strain>
    </source>
</reference>
<accession>A0A179FYU6</accession>